<dbReference type="AlphaFoldDB" id="A0A8K0C4Q2"/>
<evidence type="ECO:0000313" key="1">
    <source>
        <dbReference type="EMBL" id="KAF2878869.1"/>
    </source>
</evidence>
<accession>A0A8K0C4Q2</accession>
<name>A0A8K0C4Q2_IGNLU</name>
<reference evidence="1" key="1">
    <citation type="submission" date="2019-08" db="EMBL/GenBank/DDBJ databases">
        <title>The genome of the North American firefly Photinus pyralis.</title>
        <authorList>
            <consortium name="Photinus pyralis genome working group"/>
            <person name="Fallon T.R."/>
            <person name="Sander Lower S.E."/>
            <person name="Weng J.-K."/>
        </authorList>
    </citation>
    <scope>NUCLEOTIDE SEQUENCE</scope>
    <source>
        <strain evidence="1">TRF0915ILg1</strain>
        <tissue evidence="1">Whole body</tissue>
    </source>
</reference>
<comment type="caution">
    <text evidence="1">The sequence shown here is derived from an EMBL/GenBank/DDBJ whole genome shotgun (WGS) entry which is preliminary data.</text>
</comment>
<protein>
    <submittedName>
        <fullName evidence="1">Uncharacterized protein</fullName>
    </submittedName>
</protein>
<dbReference type="OrthoDB" id="7485566at2759"/>
<dbReference type="EMBL" id="VTPC01091265">
    <property type="protein sequence ID" value="KAF2878869.1"/>
    <property type="molecule type" value="Genomic_DNA"/>
</dbReference>
<sequence>MLQKVSKKTPLLLPFLWQCYFSSTDLIFRNQVILSLVGVQQRDPAGSMTFNLTMQPTIDEVKSKLSVFYLDNGTLGDDPEVVLSDFMNRVDRSQEIGLQVNLSKCELYFCSATFTIREHSYLECDKNLGLVYQRTEVQLSEHWAQAFEEARKKPCPFDVV</sequence>
<gene>
    <name evidence="1" type="ORF">ILUMI_27301</name>
</gene>
<dbReference type="Proteomes" id="UP000801492">
    <property type="component" value="Unassembled WGS sequence"/>
</dbReference>
<proteinExistence type="predicted"/>
<evidence type="ECO:0000313" key="2">
    <source>
        <dbReference type="Proteomes" id="UP000801492"/>
    </source>
</evidence>
<organism evidence="1 2">
    <name type="scientific">Ignelater luminosus</name>
    <name type="common">Cucubano</name>
    <name type="synonym">Pyrophorus luminosus</name>
    <dbReference type="NCBI Taxonomy" id="2038154"/>
    <lineage>
        <taxon>Eukaryota</taxon>
        <taxon>Metazoa</taxon>
        <taxon>Ecdysozoa</taxon>
        <taxon>Arthropoda</taxon>
        <taxon>Hexapoda</taxon>
        <taxon>Insecta</taxon>
        <taxon>Pterygota</taxon>
        <taxon>Neoptera</taxon>
        <taxon>Endopterygota</taxon>
        <taxon>Coleoptera</taxon>
        <taxon>Polyphaga</taxon>
        <taxon>Elateriformia</taxon>
        <taxon>Elateroidea</taxon>
        <taxon>Elateridae</taxon>
        <taxon>Agrypninae</taxon>
        <taxon>Pyrophorini</taxon>
        <taxon>Ignelater</taxon>
    </lineage>
</organism>
<keyword evidence="2" id="KW-1185">Reference proteome</keyword>